<comment type="cofactor">
    <cofactor evidence="1">
        <name>Mg(2+)</name>
        <dbReference type="ChEBI" id="CHEBI:18420"/>
    </cofactor>
</comment>
<name>X0WE76_9ZZZZ</name>
<dbReference type="PANTHER" id="PTHR43030:SF1">
    <property type="entry name" value="PHOSPHOENOLPYRUVATE SYNTHASE"/>
    <property type="match status" value="1"/>
</dbReference>
<feature type="domain" description="Pyruvate phosphate dikinase AMP/ATP-binding" evidence="14">
    <location>
        <begin position="12"/>
        <end position="255"/>
    </location>
</feature>
<dbReference type="AlphaFoldDB" id="X0WE76"/>
<dbReference type="GO" id="GO:0006094">
    <property type="term" value="P:gluconeogenesis"/>
    <property type="evidence" value="ECO:0007669"/>
    <property type="project" value="UniProtKB-UniPathway"/>
</dbReference>
<comment type="function">
    <text evidence="2">Catalyzes the phosphorylation of pyruvate to phosphoenolpyruvate.</text>
</comment>
<evidence type="ECO:0000256" key="9">
    <source>
        <dbReference type="ARBA" id="ARBA00022777"/>
    </source>
</evidence>
<evidence type="ECO:0000256" key="7">
    <source>
        <dbReference type="ARBA" id="ARBA00022723"/>
    </source>
</evidence>
<evidence type="ECO:0000256" key="12">
    <source>
        <dbReference type="ARBA" id="ARBA00033470"/>
    </source>
</evidence>
<dbReference type="UniPathway" id="UPA00138"/>
<dbReference type="GO" id="GO:0046872">
    <property type="term" value="F:metal ion binding"/>
    <property type="evidence" value="ECO:0007669"/>
    <property type="project" value="UniProtKB-KW"/>
</dbReference>
<evidence type="ECO:0000256" key="4">
    <source>
        <dbReference type="ARBA" id="ARBA00007837"/>
    </source>
</evidence>
<dbReference type="GO" id="GO:0005524">
    <property type="term" value="F:ATP binding"/>
    <property type="evidence" value="ECO:0007669"/>
    <property type="project" value="UniProtKB-KW"/>
</dbReference>
<evidence type="ECO:0000256" key="3">
    <source>
        <dbReference type="ARBA" id="ARBA00004742"/>
    </source>
</evidence>
<comment type="pathway">
    <text evidence="3">Carbohydrate biosynthesis; gluconeogenesis.</text>
</comment>
<comment type="similarity">
    <text evidence="4">Belongs to the PEP-utilizing enzyme family.</text>
</comment>
<keyword evidence="9" id="KW-0418">Kinase</keyword>
<evidence type="ECO:0000256" key="2">
    <source>
        <dbReference type="ARBA" id="ARBA00002988"/>
    </source>
</evidence>
<dbReference type="SUPFAM" id="SSF56059">
    <property type="entry name" value="Glutathione synthetase ATP-binding domain-like"/>
    <property type="match status" value="1"/>
</dbReference>
<dbReference type="PANTHER" id="PTHR43030">
    <property type="entry name" value="PHOSPHOENOLPYRUVATE SYNTHASE"/>
    <property type="match status" value="1"/>
</dbReference>
<feature type="non-terminal residue" evidence="15">
    <location>
        <position position="1"/>
    </location>
</feature>
<reference evidence="15" key="1">
    <citation type="journal article" date="2014" name="Front. Microbiol.">
        <title>High frequency of phylogenetically diverse reductive dehalogenase-homologous genes in deep subseafloor sedimentary metagenomes.</title>
        <authorList>
            <person name="Kawai M."/>
            <person name="Futagami T."/>
            <person name="Toyoda A."/>
            <person name="Takaki Y."/>
            <person name="Nishi S."/>
            <person name="Hori S."/>
            <person name="Arai W."/>
            <person name="Tsubouchi T."/>
            <person name="Morono Y."/>
            <person name="Uchiyama I."/>
            <person name="Ito T."/>
            <person name="Fujiyama A."/>
            <person name="Inagaki F."/>
            <person name="Takami H."/>
        </authorList>
    </citation>
    <scope>NUCLEOTIDE SEQUENCE</scope>
    <source>
        <strain evidence="15">Expedition CK06-06</strain>
    </source>
</reference>
<evidence type="ECO:0000259" key="14">
    <source>
        <dbReference type="Pfam" id="PF01326"/>
    </source>
</evidence>
<dbReference type="Gene3D" id="3.30.1490.20">
    <property type="entry name" value="ATP-grasp fold, A domain"/>
    <property type="match status" value="1"/>
</dbReference>
<keyword evidence="7" id="KW-0479">Metal-binding</keyword>
<gene>
    <name evidence="15" type="ORF">S01H1_58676</name>
</gene>
<accession>X0WE76</accession>
<dbReference type="Gene3D" id="3.30.470.20">
    <property type="entry name" value="ATP-grasp fold, B domain"/>
    <property type="match status" value="1"/>
</dbReference>
<evidence type="ECO:0000313" key="15">
    <source>
        <dbReference type="EMBL" id="GAG21467.1"/>
    </source>
</evidence>
<proteinExistence type="inferred from homology"/>
<keyword evidence="8" id="KW-0547">Nucleotide-binding</keyword>
<evidence type="ECO:0000256" key="13">
    <source>
        <dbReference type="ARBA" id="ARBA00047700"/>
    </source>
</evidence>
<sequence>WLKELNKEKIGVAGGKGAQLGEMYNNNFPVPAAFVVTAQAYKEFLQATQLDVKINNILKNLNVDNTRELSEASKKINEMILKENMSDILKKEIIEAYKILDVDEKALKAGKNVLDLIKNGRDSAFVAVRSSATAEDLPEASFAGQQETYLNVKGGKNLIDSVRKCWASLFTPRAIFYREKNNFPHEKVLIAVIVQRMVNADKAGVIFSINPGTNNKDEIIIEAGFGLGEAVVAGKINPDLYILNKSDLKLKKKELK</sequence>
<keyword evidence="10" id="KW-0067">ATP-binding</keyword>
<dbReference type="Pfam" id="PF01326">
    <property type="entry name" value="PPDK_N"/>
    <property type="match status" value="1"/>
</dbReference>
<feature type="non-terminal residue" evidence="15">
    <location>
        <position position="256"/>
    </location>
</feature>
<dbReference type="InterPro" id="IPR006319">
    <property type="entry name" value="PEP_synth"/>
</dbReference>
<protein>
    <recommendedName>
        <fullName evidence="5">pyruvate, water dikinase</fullName>
        <ecNumber evidence="5">2.7.9.2</ecNumber>
    </recommendedName>
    <alternativeName>
        <fullName evidence="12">Pyruvate, water dikinase</fullName>
    </alternativeName>
</protein>
<comment type="catalytic activity">
    <reaction evidence="13">
        <text>pyruvate + ATP + H2O = phosphoenolpyruvate + AMP + phosphate + 2 H(+)</text>
        <dbReference type="Rhea" id="RHEA:11364"/>
        <dbReference type="ChEBI" id="CHEBI:15361"/>
        <dbReference type="ChEBI" id="CHEBI:15377"/>
        <dbReference type="ChEBI" id="CHEBI:15378"/>
        <dbReference type="ChEBI" id="CHEBI:30616"/>
        <dbReference type="ChEBI" id="CHEBI:43474"/>
        <dbReference type="ChEBI" id="CHEBI:58702"/>
        <dbReference type="ChEBI" id="CHEBI:456215"/>
        <dbReference type="EC" id="2.7.9.2"/>
    </reaction>
</comment>
<dbReference type="InterPro" id="IPR013815">
    <property type="entry name" value="ATP_grasp_subdomain_1"/>
</dbReference>
<evidence type="ECO:0000256" key="10">
    <source>
        <dbReference type="ARBA" id="ARBA00022840"/>
    </source>
</evidence>
<evidence type="ECO:0000256" key="11">
    <source>
        <dbReference type="ARBA" id="ARBA00022842"/>
    </source>
</evidence>
<evidence type="ECO:0000256" key="1">
    <source>
        <dbReference type="ARBA" id="ARBA00001946"/>
    </source>
</evidence>
<dbReference type="InterPro" id="IPR002192">
    <property type="entry name" value="PPDK_AMP/ATP-bd"/>
</dbReference>
<dbReference type="FunFam" id="3.30.1490.20:FF:000010">
    <property type="entry name" value="Phosphoenolpyruvate synthase"/>
    <property type="match status" value="1"/>
</dbReference>
<dbReference type="EC" id="2.7.9.2" evidence="5"/>
<comment type="caution">
    <text evidence="15">The sequence shown here is derived from an EMBL/GenBank/DDBJ whole genome shotgun (WGS) entry which is preliminary data.</text>
</comment>
<keyword evidence="11" id="KW-0460">Magnesium</keyword>
<evidence type="ECO:0000256" key="5">
    <source>
        <dbReference type="ARBA" id="ARBA00011996"/>
    </source>
</evidence>
<evidence type="ECO:0000256" key="6">
    <source>
        <dbReference type="ARBA" id="ARBA00022679"/>
    </source>
</evidence>
<dbReference type="GO" id="GO:0008986">
    <property type="term" value="F:pyruvate, water dikinase activity"/>
    <property type="evidence" value="ECO:0007669"/>
    <property type="project" value="UniProtKB-EC"/>
</dbReference>
<organism evidence="15">
    <name type="scientific">marine sediment metagenome</name>
    <dbReference type="NCBI Taxonomy" id="412755"/>
    <lineage>
        <taxon>unclassified sequences</taxon>
        <taxon>metagenomes</taxon>
        <taxon>ecological metagenomes</taxon>
    </lineage>
</organism>
<keyword evidence="6" id="KW-0808">Transferase</keyword>
<evidence type="ECO:0000256" key="8">
    <source>
        <dbReference type="ARBA" id="ARBA00022741"/>
    </source>
</evidence>
<dbReference type="EMBL" id="BARS01038337">
    <property type="protein sequence ID" value="GAG21467.1"/>
    <property type="molecule type" value="Genomic_DNA"/>
</dbReference>